<dbReference type="EMBL" id="GBRH01280334">
    <property type="protein sequence ID" value="JAD17561.1"/>
    <property type="molecule type" value="Transcribed_RNA"/>
</dbReference>
<accession>A0A0A8XUM8</accession>
<organism evidence="1">
    <name type="scientific">Arundo donax</name>
    <name type="common">Giant reed</name>
    <name type="synonym">Donax arundinaceus</name>
    <dbReference type="NCBI Taxonomy" id="35708"/>
    <lineage>
        <taxon>Eukaryota</taxon>
        <taxon>Viridiplantae</taxon>
        <taxon>Streptophyta</taxon>
        <taxon>Embryophyta</taxon>
        <taxon>Tracheophyta</taxon>
        <taxon>Spermatophyta</taxon>
        <taxon>Magnoliopsida</taxon>
        <taxon>Liliopsida</taxon>
        <taxon>Poales</taxon>
        <taxon>Poaceae</taxon>
        <taxon>PACMAD clade</taxon>
        <taxon>Arundinoideae</taxon>
        <taxon>Arundineae</taxon>
        <taxon>Arundo</taxon>
    </lineage>
</organism>
<proteinExistence type="predicted"/>
<sequence length="75" mass="8612">MCVGNHPILGKYMELENKQGPRDKNNQRLELETTRFWLTGGLAGFGQVMCHSVKNRQILLMDSIAAICVHFFWSM</sequence>
<reference evidence="1" key="1">
    <citation type="submission" date="2014-09" db="EMBL/GenBank/DDBJ databases">
        <authorList>
            <person name="Magalhaes I.L.F."/>
            <person name="Oliveira U."/>
            <person name="Santos F.R."/>
            <person name="Vidigal T.H.D.A."/>
            <person name="Brescovit A.D."/>
            <person name="Santos A.J."/>
        </authorList>
    </citation>
    <scope>NUCLEOTIDE SEQUENCE</scope>
    <source>
        <tissue evidence="1">Shoot tissue taken approximately 20 cm above the soil surface</tissue>
    </source>
</reference>
<dbReference type="AlphaFoldDB" id="A0A0A8XUM8"/>
<reference evidence="1" key="2">
    <citation type="journal article" date="2015" name="Data Brief">
        <title>Shoot transcriptome of the giant reed, Arundo donax.</title>
        <authorList>
            <person name="Barrero R.A."/>
            <person name="Guerrero F.D."/>
            <person name="Moolhuijzen P."/>
            <person name="Goolsby J.A."/>
            <person name="Tidwell J."/>
            <person name="Bellgard S.E."/>
            <person name="Bellgard M.I."/>
        </authorList>
    </citation>
    <scope>NUCLEOTIDE SEQUENCE</scope>
    <source>
        <tissue evidence="1">Shoot tissue taken approximately 20 cm above the soil surface</tissue>
    </source>
</reference>
<name>A0A0A8XUM8_ARUDO</name>
<protein>
    <submittedName>
        <fullName evidence="1">Uncharacterized protein</fullName>
    </submittedName>
</protein>
<evidence type="ECO:0000313" key="1">
    <source>
        <dbReference type="EMBL" id="JAD17561.1"/>
    </source>
</evidence>